<gene>
    <name evidence="1" type="ORF">Enr13x_66710</name>
</gene>
<dbReference type="KEGG" id="snep:Enr13x_66710"/>
<dbReference type="EMBL" id="CP037423">
    <property type="protein sequence ID" value="QDV46762.1"/>
    <property type="molecule type" value="Genomic_DNA"/>
</dbReference>
<accession>A0A518I0W6</accession>
<reference evidence="1 2" key="1">
    <citation type="submission" date="2019-03" db="EMBL/GenBank/DDBJ databases">
        <title>Deep-cultivation of Planctomycetes and their phenomic and genomic characterization uncovers novel biology.</title>
        <authorList>
            <person name="Wiegand S."/>
            <person name="Jogler M."/>
            <person name="Boedeker C."/>
            <person name="Pinto D."/>
            <person name="Vollmers J."/>
            <person name="Rivas-Marin E."/>
            <person name="Kohn T."/>
            <person name="Peeters S.H."/>
            <person name="Heuer A."/>
            <person name="Rast P."/>
            <person name="Oberbeckmann S."/>
            <person name="Bunk B."/>
            <person name="Jeske O."/>
            <person name="Meyerdierks A."/>
            <person name="Storesund J.E."/>
            <person name="Kallscheuer N."/>
            <person name="Luecker S."/>
            <person name="Lage O.M."/>
            <person name="Pohl T."/>
            <person name="Merkel B.J."/>
            <person name="Hornburger P."/>
            <person name="Mueller R.-W."/>
            <person name="Bruemmer F."/>
            <person name="Labrenz M."/>
            <person name="Spormann A.M."/>
            <person name="Op den Camp H."/>
            <person name="Overmann J."/>
            <person name="Amann R."/>
            <person name="Jetten M.S.M."/>
            <person name="Mascher T."/>
            <person name="Medema M.H."/>
            <person name="Devos D.P."/>
            <person name="Kaster A.-K."/>
            <person name="Ovreas L."/>
            <person name="Rohde M."/>
            <person name="Galperin M.Y."/>
            <person name="Jogler C."/>
        </authorList>
    </citation>
    <scope>NUCLEOTIDE SEQUENCE [LARGE SCALE GENOMIC DNA]</scope>
    <source>
        <strain evidence="1 2">Enr13</strain>
    </source>
</reference>
<name>A0A518I0W6_9BACT</name>
<evidence type="ECO:0000313" key="2">
    <source>
        <dbReference type="Proteomes" id="UP000319004"/>
    </source>
</evidence>
<keyword evidence="2" id="KW-1185">Reference proteome</keyword>
<dbReference type="Proteomes" id="UP000319004">
    <property type="component" value="Chromosome"/>
</dbReference>
<sequence length="52" mass="5486">MRGESILRLIALAVVSYTGDSKIHSAGSMLVKYGRITRELHGSGGGRAIRSG</sequence>
<proteinExistence type="predicted"/>
<evidence type="ECO:0000313" key="1">
    <source>
        <dbReference type="EMBL" id="QDV46762.1"/>
    </source>
</evidence>
<dbReference type="AlphaFoldDB" id="A0A518I0W6"/>
<protein>
    <submittedName>
        <fullName evidence="1">Uncharacterized protein</fullName>
    </submittedName>
</protein>
<organism evidence="1 2">
    <name type="scientific">Stieleria neptunia</name>
    <dbReference type="NCBI Taxonomy" id="2527979"/>
    <lineage>
        <taxon>Bacteria</taxon>
        <taxon>Pseudomonadati</taxon>
        <taxon>Planctomycetota</taxon>
        <taxon>Planctomycetia</taxon>
        <taxon>Pirellulales</taxon>
        <taxon>Pirellulaceae</taxon>
        <taxon>Stieleria</taxon>
    </lineage>
</organism>